<proteinExistence type="predicted"/>
<dbReference type="OrthoDB" id="7530088at2"/>
<accession>A0A558R7L1</accession>
<dbReference type="RefSeq" id="WP_145149736.1">
    <property type="nucleotide sequence ID" value="NZ_VNIM01000022.1"/>
</dbReference>
<dbReference type="Proteomes" id="UP000318681">
    <property type="component" value="Unassembled WGS sequence"/>
</dbReference>
<reference evidence="1 2" key="1">
    <citation type="submission" date="2019-07" db="EMBL/GenBank/DDBJ databases">
        <title>Sphingomonas solaris sp. nov., isolated from a solar panel from Boston, Massachusetts.</title>
        <authorList>
            <person name="Tanner K."/>
            <person name="Pascual J."/>
            <person name="Mancuso C."/>
            <person name="Pereto J."/>
            <person name="Khalil A."/>
            <person name="Vilanova C."/>
        </authorList>
    </citation>
    <scope>NUCLEOTIDE SEQUENCE [LARGE SCALE GENOMIC DNA]</scope>
    <source>
        <strain evidence="1 2">R4DWN</strain>
    </source>
</reference>
<sequence>MTPKKGEGGGLTLPDGEIVAAIEIGEAGDPQVTYWWESRKAKFGTGTGAVAAQARERGIDVKASDALCDPEFYAGPARAAVKEEHGVSADVLETVRSMRRELLRARLVENAQRDGDVGLDHAVWSQLRVLVGRDSPRVVGAGAPSRGENMVGISATAADAARAQTEQQVAHHIWRDAIREIAAENFITGEDLAVAFAEYRRAGAATKRLAGAVLAGLTLERGANAPGFSFTTHDALAALTGGDDASLRRLWEPTEAFLALLPKSQLLAIAEPLVGPETHSRWGKVKAALLPGLLAEALAGGGNAVAACSRQAAAEWVHPLLAFREIDLTPPAPAAQVVEAAA</sequence>
<organism evidence="1 2">
    <name type="scientific">Alterirhizorhabdus solaris</name>
    <dbReference type="NCBI Taxonomy" id="2529389"/>
    <lineage>
        <taxon>Bacteria</taxon>
        <taxon>Pseudomonadati</taxon>
        <taxon>Pseudomonadota</taxon>
        <taxon>Alphaproteobacteria</taxon>
        <taxon>Sphingomonadales</taxon>
        <taxon>Rhizorhabdaceae</taxon>
        <taxon>Alterirhizorhabdus</taxon>
    </lineage>
</organism>
<evidence type="ECO:0000313" key="1">
    <source>
        <dbReference type="EMBL" id="TVV75308.1"/>
    </source>
</evidence>
<keyword evidence="2" id="KW-1185">Reference proteome</keyword>
<protein>
    <submittedName>
        <fullName evidence="1">Uncharacterized protein</fullName>
    </submittedName>
</protein>
<name>A0A558R7L1_9SPHN</name>
<evidence type="ECO:0000313" key="2">
    <source>
        <dbReference type="Proteomes" id="UP000318681"/>
    </source>
</evidence>
<comment type="caution">
    <text evidence="1">The sequence shown here is derived from an EMBL/GenBank/DDBJ whole genome shotgun (WGS) entry which is preliminary data.</text>
</comment>
<dbReference type="EMBL" id="VNIM01000022">
    <property type="protein sequence ID" value="TVV75308.1"/>
    <property type="molecule type" value="Genomic_DNA"/>
</dbReference>
<gene>
    <name evidence="1" type="ORF">FOY91_07625</name>
</gene>
<dbReference type="AlphaFoldDB" id="A0A558R7L1"/>